<dbReference type="EMBL" id="UINC01156656">
    <property type="protein sequence ID" value="SVD53201.1"/>
    <property type="molecule type" value="Genomic_DNA"/>
</dbReference>
<protein>
    <submittedName>
        <fullName evidence="1">Uncharacterized protein</fullName>
    </submittedName>
</protein>
<dbReference type="PROSITE" id="PS51257">
    <property type="entry name" value="PROKAR_LIPOPROTEIN"/>
    <property type="match status" value="1"/>
</dbReference>
<reference evidence="1" key="1">
    <citation type="submission" date="2018-05" db="EMBL/GenBank/DDBJ databases">
        <authorList>
            <person name="Lanie J.A."/>
            <person name="Ng W.-L."/>
            <person name="Kazmierczak K.M."/>
            <person name="Andrzejewski T.M."/>
            <person name="Davidsen T.M."/>
            <person name="Wayne K.J."/>
            <person name="Tettelin H."/>
            <person name="Glass J.I."/>
            <person name="Rusch D."/>
            <person name="Podicherti R."/>
            <person name="Tsui H.-C.T."/>
            <person name="Winkler M.E."/>
        </authorList>
    </citation>
    <scope>NUCLEOTIDE SEQUENCE</scope>
</reference>
<proteinExistence type="predicted"/>
<accession>A0A382W510</accession>
<sequence length="176" mass="19286">MQKIIGYVVIVILFSGLLSGCATVEDVQKRLGTFHGLTENDLVQRWGIPTSVYEKDGVRYVQYSHQESAFMPGSQPIINTYEIGGYHYTSSIGGTPGMNINCSCRFIFEVVNDIIVRTSFNGTPCGCGKEFPLGRPLVDTPTTVVTPNSDCDNIELWTPPPCTNPPPAYDGPTINF</sequence>
<dbReference type="AlphaFoldDB" id="A0A382W510"/>
<feature type="non-terminal residue" evidence="1">
    <location>
        <position position="176"/>
    </location>
</feature>
<gene>
    <name evidence="1" type="ORF">METZ01_LOCUS406055</name>
</gene>
<name>A0A382W510_9ZZZZ</name>
<evidence type="ECO:0000313" key="1">
    <source>
        <dbReference type="EMBL" id="SVD53201.1"/>
    </source>
</evidence>
<organism evidence="1">
    <name type="scientific">marine metagenome</name>
    <dbReference type="NCBI Taxonomy" id="408172"/>
    <lineage>
        <taxon>unclassified sequences</taxon>
        <taxon>metagenomes</taxon>
        <taxon>ecological metagenomes</taxon>
    </lineage>
</organism>